<evidence type="ECO:0000256" key="2">
    <source>
        <dbReference type="ARBA" id="ARBA00022980"/>
    </source>
</evidence>
<proteinExistence type="inferred from homology"/>
<dbReference type="PRINTS" id="PR00974">
    <property type="entry name" value="RIBOSOMALS18"/>
</dbReference>
<keyword evidence="2 4" id="KW-0689">Ribosomal protein</keyword>
<reference evidence="5" key="1">
    <citation type="submission" date="2017-05" db="UniProtKB">
        <authorList>
            <consortium name="EnsemblMetazoa"/>
        </authorList>
    </citation>
    <scope>IDENTIFICATION</scope>
</reference>
<dbReference type="NCBIfam" id="TIGR00165">
    <property type="entry name" value="S18"/>
    <property type="match status" value="1"/>
</dbReference>
<dbReference type="SUPFAM" id="SSF46911">
    <property type="entry name" value="Ribosomal protein S18"/>
    <property type="match status" value="1"/>
</dbReference>
<evidence type="ECO:0000313" key="5">
    <source>
        <dbReference type="EnsemblMetazoa" id="Aqu2.1.35953_001"/>
    </source>
</evidence>
<evidence type="ECO:0008006" key="6">
    <source>
        <dbReference type="Google" id="ProtNLM"/>
    </source>
</evidence>
<dbReference type="InterPro" id="IPR001648">
    <property type="entry name" value="Ribosomal_bS18"/>
</dbReference>
<dbReference type="GO" id="GO:0003735">
    <property type="term" value="F:structural constituent of ribosome"/>
    <property type="evidence" value="ECO:0007669"/>
    <property type="project" value="InterPro"/>
</dbReference>
<sequence>LLVNNRLYALSRSNTDAYISNGVNDCPKSCLCSNGILIDYKNVQLLSQFVSSQTGMMYPRTYTKICMKKQKQLARAIKRSRTMGFMPYTYKIPEYLNDPKLF</sequence>
<dbReference type="Gene3D" id="4.10.640.10">
    <property type="entry name" value="Ribosomal protein S18"/>
    <property type="match status" value="1"/>
</dbReference>
<dbReference type="GO" id="GO:0070181">
    <property type="term" value="F:small ribosomal subunit rRNA binding"/>
    <property type="evidence" value="ECO:0007669"/>
    <property type="project" value="TreeGrafter"/>
</dbReference>
<keyword evidence="3 4" id="KW-0687">Ribonucleoprotein</keyword>
<name>A0A1X7V7J4_AMPQE</name>
<evidence type="ECO:0000256" key="3">
    <source>
        <dbReference type="ARBA" id="ARBA00023274"/>
    </source>
</evidence>
<dbReference type="InterPro" id="IPR036870">
    <property type="entry name" value="Ribosomal_bS18_sf"/>
</dbReference>
<comment type="similarity">
    <text evidence="1 4">Belongs to the bacterial ribosomal protein bS18 family.</text>
</comment>
<protein>
    <recommendedName>
        <fullName evidence="6">Ribosomal protein S18</fullName>
    </recommendedName>
</protein>
<dbReference type="STRING" id="400682.A0A1X7V7J4"/>
<accession>A0A1X7V7J4</accession>
<dbReference type="AlphaFoldDB" id="A0A1X7V7J4"/>
<dbReference type="GO" id="GO:0032543">
    <property type="term" value="P:mitochondrial translation"/>
    <property type="evidence" value="ECO:0007669"/>
    <property type="project" value="TreeGrafter"/>
</dbReference>
<organism evidence="5">
    <name type="scientific">Amphimedon queenslandica</name>
    <name type="common">Sponge</name>
    <dbReference type="NCBI Taxonomy" id="400682"/>
    <lineage>
        <taxon>Eukaryota</taxon>
        <taxon>Metazoa</taxon>
        <taxon>Porifera</taxon>
        <taxon>Demospongiae</taxon>
        <taxon>Heteroscleromorpha</taxon>
        <taxon>Haplosclerida</taxon>
        <taxon>Niphatidae</taxon>
        <taxon>Amphimedon</taxon>
    </lineage>
</organism>
<dbReference type="Pfam" id="PF01084">
    <property type="entry name" value="Ribosomal_S18"/>
    <property type="match status" value="1"/>
</dbReference>
<evidence type="ECO:0000256" key="4">
    <source>
        <dbReference type="RuleBase" id="RU003910"/>
    </source>
</evidence>
<dbReference type="PANTHER" id="PTHR13479">
    <property type="entry name" value="30S RIBOSOMAL PROTEIN S18"/>
    <property type="match status" value="1"/>
</dbReference>
<dbReference type="InParanoid" id="A0A1X7V7J4"/>
<dbReference type="PANTHER" id="PTHR13479:SF40">
    <property type="entry name" value="SMALL RIBOSOMAL SUBUNIT PROTEIN BS18M"/>
    <property type="match status" value="1"/>
</dbReference>
<evidence type="ECO:0000256" key="1">
    <source>
        <dbReference type="ARBA" id="ARBA00005589"/>
    </source>
</evidence>
<dbReference type="GO" id="GO:0005763">
    <property type="term" value="C:mitochondrial small ribosomal subunit"/>
    <property type="evidence" value="ECO:0007669"/>
    <property type="project" value="TreeGrafter"/>
</dbReference>
<dbReference type="EnsemblMetazoa" id="Aqu2.1.35953_001">
    <property type="protein sequence ID" value="Aqu2.1.35953_001"/>
    <property type="gene ID" value="Aqu2.1.35953"/>
</dbReference>